<dbReference type="InterPro" id="IPR000679">
    <property type="entry name" value="Znf_GATA"/>
</dbReference>
<dbReference type="InterPro" id="IPR013088">
    <property type="entry name" value="Znf_NHR/GATA"/>
</dbReference>
<organism evidence="11 12">
    <name type="scientific">Dipteronia dyeriana</name>
    <dbReference type="NCBI Taxonomy" id="168575"/>
    <lineage>
        <taxon>Eukaryota</taxon>
        <taxon>Viridiplantae</taxon>
        <taxon>Streptophyta</taxon>
        <taxon>Embryophyta</taxon>
        <taxon>Tracheophyta</taxon>
        <taxon>Spermatophyta</taxon>
        <taxon>Magnoliopsida</taxon>
        <taxon>eudicotyledons</taxon>
        <taxon>Gunneridae</taxon>
        <taxon>Pentapetalae</taxon>
        <taxon>rosids</taxon>
        <taxon>malvids</taxon>
        <taxon>Sapindales</taxon>
        <taxon>Sapindaceae</taxon>
        <taxon>Hippocastanoideae</taxon>
        <taxon>Acereae</taxon>
        <taxon>Dipteronia</taxon>
    </lineage>
</organism>
<reference evidence="11" key="1">
    <citation type="journal article" date="2023" name="Plant J.">
        <title>Genome sequences and population genomics provide insights into the demographic history, inbreeding, and mutation load of two 'living fossil' tree species of Dipteronia.</title>
        <authorList>
            <person name="Feng Y."/>
            <person name="Comes H.P."/>
            <person name="Chen J."/>
            <person name="Zhu S."/>
            <person name="Lu R."/>
            <person name="Zhang X."/>
            <person name="Li P."/>
            <person name="Qiu J."/>
            <person name="Olsen K.M."/>
            <person name="Qiu Y."/>
        </authorList>
    </citation>
    <scope>NUCLEOTIDE SEQUENCE</scope>
    <source>
        <strain evidence="11">KIB01</strain>
    </source>
</reference>
<evidence type="ECO:0000256" key="1">
    <source>
        <dbReference type="ARBA" id="ARBA00022723"/>
    </source>
</evidence>
<evidence type="ECO:0000256" key="6">
    <source>
        <dbReference type="ARBA" id="ARBA00023163"/>
    </source>
</evidence>
<comment type="caution">
    <text evidence="11">The sequence shown here is derived from an EMBL/GenBank/DDBJ whole genome shotgun (WGS) entry which is preliminary data.</text>
</comment>
<keyword evidence="4" id="KW-0805">Transcription regulation</keyword>
<dbReference type="PANTHER" id="PTHR47172:SF9">
    <property type="entry name" value="GATA TRANSCRIPTION FACTOR 23"/>
    <property type="match status" value="1"/>
</dbReference>
<keyword evidence="2 9" id="KW-0863">Zinc-finger</keyword>
<comment type="similarity">
    <text evidence="7">Belongs to the type IV zinc-finger family. Class B subfamily.</text>
</comment>
<dbReference type="PROSITE" id="PS50114">
    <property type="entry name" value="GATA_ZN_FINGER_2"/>
    <property type="match status" value="1"/>
</dbReference>
<dbReference type="GO" id="GO:0043565">
    <property type="term" value="F:sequence-specific DNA binding"/>
    <property type="evidence" value="ECO:0007669"/>
    <property type="project" value="InterPro"/>
</dbReference>
<dbReference type="SMART" id="SM00401">
    <property type="entry name" value="ZnF_GATA"/>
    <property type="match status" value="1"/>
</dbReference>
<dbReference type="GO" id="GO:0008270">
    <property type="term" value="F:zinc ion binding"/>
    <property type="evidence" value="ECO:0007669"/>
    <property type="project" value="UniProtKB-KW"/>
</dbReference>
<dbReference type="SUPFAM" id="SSF57716">
    <property type="entry name" value="Glucocorticoid receptor-like (DNA-binding domain)"/>
    <property type="match status" value="1"/>
</dbReference>
<keyword evidence="1" id="KW-0479">Metal-binding</keyword>
<evidence type="ECO:0000256" key="7">
    <source>
        <dbReference type="ARBA" id="ARBA00024019"/>
    </source>
</evidence>
<name>A0AAD9X0B2_9ROSI</name>
<evidence type="ECO:0000259" key="10">
    <source>
        <dbReference type="PROSITE" id="PS50114"/>
    </source>
</evidence>
<proteinExistence type="inferred from homology"/>
<feature type="domain" description="GATA-type" evidence="10">
    <location>
        <begin position="135"/>
        <end position="175"/>
    </location>
</feature>
<dbReference type="AlphaFoldDB" id="A0AAD9X0B2"/>
<evidence type="ECO:0000256" key="9">
    <source>
        <dbReference type="PROSITE-ProRule" id="PRU00094"/>
    </source>
</evidence>
<evidence type="ECO:0000256" key="8">
    <source>
        <dbReference type="ARBA" id="ARBA00037539"/>
    </source>
</evidence>
<dbReference type="PANTHER" id="PTHR47172">
    <property type="entry name" value="OS01G0976800 PROTEIN"/>
    <property type="match status" value="1"/>
</dbReference>
<evidence type="ECO:0000256" key="3">
    <source>
        <dbReference type="ARBA" id="ARBA00022833"/>
    </source>
</evidence>
<sequence>MGKEGGLVSGNNIGNGQTCQNITNNLYAWPPLRMGSNVQPNVQGFAGQFSGSSSEVPLHTTLNHPHTNFTILNPNHQILPPPPLPTMNEYTVIEIPMSRVNRHQLGGGSSSLGDGGSGNPQLTFKDPYKRCTNYNCKTNDTPLWRKGPLGLKTLCNACGIKYKKDKDKRNAISSK</sequence>
<keyword evidence="6" id="KW-0804">Transcription</keyword>
<dbReference type="Pfam" id="PF00320">
    <property type="entry name" value="GATA"/>
    <property type="match status" value="1"/>
</dbReference>
<comment type="function">
    <text evidence="8">Transcriptional regulator that specifically binds 5'-GATA-3' or 5'-GAT-3' motifs within gene promoters.</text>
</comment>
<keyword evidence="5" id="KW-0238">DNA-binding</keyword>
<dbReference type="CDD" id="cd00202">
    <property type="entry name" value="ZnF_GATA"/>
    <property type="match status" value="1"/>
</dbReference>
<keyword evidence="3" id="KW-0862">Zinc</keyword>
<dbReference type="GO" id="GO:0006355">
    <property type="term" value="P:regulation of DNA-templated transcription"/>
    <property type="evidence" value="ECO:0007669"/>
    <property type="project" value="InterPro"/>
</dbReference>
<evidence type="ECO:0000313" key="12">
    <source>
        <dbReference type="Proteomes" id="UP001280121"/>
    </source>
</evidence>
<accession>A0AAD9X0B2</accession>
<keyword evidence="12" id="KW-1185">Reference proteome</keyword>
<evidence type="ECO:0000313" key="11">
    <source>
        <dbReference type="EMBL" id="KAK2649711.1"/>
    </source>
</evidence>
<evidence type="ECO:0000256" key="4">
    <source>
        <dbReference type="ARBA" id="ARBA00023015"/>
    </source>
</evidence>
<dbReference type="Gene3D" id="3.30.50.10">
    <property type="entry name" value="Erythroid Transcription Factor GATA-1, subunit A"/>
    <property type="match status" value="1"/>
</dbReference>
<protein>
    <recommendedName>
        <fullName evidence="10">GATA-type domain-containing protein</fullName>
    </recommendedName>
</protein>
<dbReference type="EMBL" id="JANJYI010000005">
    <property type="protein sequence ID" value="KAK2649711.1"/>
    <property type="molecule type" value="Genomic_DNA"/>
</dbReference>
<evidence type="ECO:0000256" key="5">
    <source>
        <dbReference type="ARBA" id="ARBA00023125"/>
    </source>
</evidence>
<gene>
    <name evidence="11" type="ORF">Ddye_017200</name>
</gene>
<evidence type="ECO:0000256" key="2">
    <source>
        <dbReference type="ARBA" id="ARBA00022771"/>
    </source>
</evidence>
<dbReference type="Proteomes" id="UP001280121">
    <property type="component" value="Unassembled WGS sequence"/>
</dbReference>